<keyword evidence="2" id="KW-1185">Reference proteome</keyword>
<dbReference type="Proteomes" id="UP001519272">
    <property type="component" value="Unassembled WGS sequence"/>
</dbReference>
<protein>
    <submittedName>
        <fullName evidence="1">Uncharacterized protein</fullName>
    </submittedName>
</protein>
<reference evidence="1 2" key="1">
    <citation type="submission" date="2021-03" db="EMBL/GenBank/DDBJ databases">
        <title>Genomic Encyclopedia of Type Strains, Phase IV (KMG-IV): sequencing the most valuable type-strain genomes for metagenomic binning, comparative biology and taxonomic classification.</title>
        <authorList>
            <person name="Goeker M."/>
        </authorList>
    </citation>
    <scope>NUCLEOTIDE SEQUENCE [LARGE SCALE GENOMIC DNA]</scope>
    <source>
        <strain evidence="1 2">DSM 14349</strain>
    </source>
</reference>
<proteinExistence type="predicted"/>
<name>A0ABS4FRU6_9BACL</name>
<evidence type="ECO:0000313" key="1">
    <source>
        <dbReference type="EMBL" id="MBP1905304.1"/>
    </source>
</evidence>
<organism evidence="1 2">
    <name type="scientific">Paenibacillus turicensis</name>
    <dbReference type="NCBI Taxonomy" id="160487"/>
    <lineage>
        <taxon>Bacteria</taxon>
        <taxon>Bacillati</taxon>
        <taxon>Bacillota</taxon>
        <taxon>Bacilli</taxon>
        <taxon>Bacillales</taxon>
        <taxon>Paenibacillaceae</taxon>
        <taxon>Paenibacillus</taxon>
    </lineage>
</organism>
<gene>
    <name evidence="1" type="ORF">J2Z32_001932</name>
</gene>
<comment type="caution">
    <text evidence="1">The sequence shown here is derived from an EMBL/GenBank/DDBJ whole genome shotgun (WGS) entry which is preliminary data.</text>
</comment>
<evidence type="ECO:0000313" key="2">
    <source>
        <dbReference type="Proteomes" id="UP001519272"/>
    </source>
</evidence>
<dbReference type="RefSeq" id="WP_210088930.1">
    <property type="nucleotide sequence ID" value="NZ_JAGGKG010000007.1"/>
</dbReference>
<dbReference type="EMBL" id="JAGGKG010000007">
    <property type="protein sequence ID" value="MBP1905304.1"/>
    <property type="molecule type" value="Genomic_DNA"/>
</dbReference>
<sequence>MKLTQDEQKLIEYLRTMTFEEVMEITIAVDEKARRLLTKTLNNKILEGINTRFARLDHFTTLLCDANEAYKKEVSILDQD</sequence>
<accession>A0ABS4FRU6</accession>